<name>A0A6M3IY25_9ZZZZ</name>
<sequence length="62" mass="7416">MNEDVLTIKHLEEAFKVGKDAPVYSDRRMTIHPSIWDKAIKQGWYTEEQMAKMFIRTEYIKP</sequence>
<dbReference type="AlphaFoldDB" id="A0A6M3IY25"/>
<accession>A0A6M3IY25</accession>
<organism evidence="1">
    <name type="scientific">viral metagenome</name>
    <dbReference type="NCBI Taxonomy" id="1070528"/>
    <lineage>
        <taxon>unclassified sequences</taxon>
        <taxon>metagenomes</taxon>
        <taxon>organismal metagenomes</taxon>
    </lineage>
</organism>
<dbReference type="EMBL" id="MT141458">
    <property type="protein sequence ID" value="QJA61975.1"/>
    <property type="molecule type" value="Genomic_DNA"/>
</dbReference>
<reference evidence="1" key="1">
    <citation type="submission" date="2020-03" db="EMBL/GenBank/DDBJ databases">
        <title>The deep terrestrial virosphere.</title>
        <authorList>
            <person name="Holmfeldt K."/>
            <person name="Nilsson E."/>
            <person name="Simone D."/>
            <person name="Lopez-Fernandez M."/>
            <person name="Wu X."/>
            <person name="de Brujin I."/>
            <person name="Lundin D."/>
            <person name="Andersson A."/>
            <person name="Bertilsson S."/>
            <person name="Dopson M."/>
        </authorList>
    </citation>
    <scope>NUCLEOTIDE SEQUENCE</scope>
    <source>
        <strain evidence="1">MM415B00849</strain>
    </source>
</reference>
<protein>
    <submittedName>
        <fullName evidence="1">Uncharacterized protein</fullName>
    </submittedName>
</protein>
<proteinExistence type="predicted"/>
<evidence type="ECO:0000313" key="1">
    <source>
        <dbReference type="EMBL" id="QJA61975.1"/>
    </source>
</evidence>
<gene>
    <name evidence="1" type="ORF">MM415B00849_0032</name>
</gene>